<keyword evidence="4" id="KW-0472">Membrane</keyword>
<dbReference type="SMART" id="SM00062">
    <property type="entry name" value="PBPb"/>
    <property type="match status" value="1"/>
</dbReference>
<comment type="similarity">
    <text evidence="1">Belongs to the bacterial solute-binding protein 3 family.</text>
</comment>
<dbReference type="GO" id="GO:0006865">
    <property type="term" value="P:amino acid transport"/>
    <property type="evidence" value="ECO:0007669"/>
    <property type="project" value="TreeGrafter"/>
</dbReference>
<dbReference type="InterPro" id="IPR001638">
    <property type="entry name" value="Solute-binding_3/MltF_N"/>
</dbReference>
<dbReference type="InterPro" id="IPR051455">
    <property type="entry name" value="Bact_solute-bind_prot3"/>
</dbReference>
<proteinExistence type="inferred from homology"/>
<organism evidence="6">
    <name type="scientific">viral metagenome</name>
    <dbReference type="NCBI Taxonomy" id="1070528"/>
    <lineage>
        <taxon>unclassified sequences</taxon>
        <taxon>metagenomes</taxon>
        <taxon>organismal metagenomes</taxon>
    </lineage>
</organism>
<evidence type="ECO:0000313" key="6">
    <source>
        <dbReference type="EMBL" id="QHT29572.1"/>
    </source>
</evidence>
<keyword evidence="2" id="KW-0813">Transport</keyword>
<keyword evidence="4" id="KW-0812">Transmembrane</keyword>
<evidence type="ECO:0000259" key="5">
    <source>
        <dbReference type="SMART" id="SM00062"/>
    </source>
</evidence>
<sequence>MNRDLRKTPRKVMFFDLFPFCERCCTSNFTILTQKGNLVFSEMLGAFLWVLYTMGGVKTGYPKSTGARIIHSSCKGLAVLIIVLATATITTVFTKSSSSTNIHGFADLGGHSVCTTPGTTSEDYLTKKNFGYTIVPKNSIDEMFAAFWNRKCDAVVYDQPALQNALVEHGGGAIIIGDFLTEDSYGIFMAPGNANQNVLTKAVVELNTDTEKYNALKSEWLADIKGKEGSTNVDLPLALFLVPPLIIVGVFVLAIIPLYKGYEERTEKYEEIIRAKHDTNYSDDYADLLKDEYDPHALWGNDWILSERVGPHVKRVLRVLYEMILKSEGKNIEYIGRESLPQRMSTFELEQPPVTEMEQPQIV</sequence>
<evidence type="ECO:0000256" key="4">
    <source>
        <dbReference type="SAM" id="Phobius"/>
    </source>
</evidence>
<feature type="domain" description="Solute-binding protein family 3/N-terminal" evidence="5">
    <location>
        <begin position="28"/>
        <end position="224"/>
    </location>
</feature>
<feature type="transmembrane region" description="Helical" evidence="4">
    <location>
        <begin position="38"/>
        <end position="55"/>
    </location>
</feature>
<dbReference type="PANTHER" id="PTHR30085:SF6">
    <property type="entry name" value="ABC TRANSPORTER GLUTAMINE-BINDING PROTEIN GLNH"/>
    <property type="match status" value="1"/>
</dbReference>
<dbReference type="SUPFAM" id="SSF53850">
    <property type="entry name" value="Periplasmic binding protein-like II"/>
    <property type="match status" value="1"/>
</dbReference>
<keyword evidence="3" id="KW-0732">Signal</keyword>
<feature type="transmembrane region" description="Helical" evidence="4">
    <location>
        <begin position="237"/>
        <end position="259"/>
    </location>
</feature>
<evidence type="ECO:0000256" key="3">
    <source>
        <dbReference type="ARBA" id="ARBA00022729"/>
    </source>
</evidence>
<keyword evidence="4" id="KW-1133">Transmembrane helix</keyword>
<evidence type="ECO:0000256" key="1">
    <source>
        <dbReference type="ARBA" id="ARBA00010333"/>
    </source>
</evidence>
<dbReference type="PANTHER" id="PTHR30085">
    <property type="entry name" value="AMINO ACID ABC TRANSPORTER PERMEASE"/>
    <property type="match status" value="1"/>
</dbReference>
<name>A0A6C0ELI2_9ZZZZ</name>
<feature type="transmembrane region" description="Helical" evidence="4">
    <location>
        <begin position="76"/>
        <end position="94"/>
    </location>
</feature>
<accession>A0A6C0ELI2</accession>
<dbReference type="AlphaFoldDB" id="A0A6C0ELI2"/>
<dbReference type="Gene3D" id="3.40.190.10">
    <property type="entry name" value="Periplasmic binding protein-like II"/>
    <property type="match status" value="2"/>
</dbReference>
<reference evidence="6" key="1">
    <citation type="journal article" date="2020" name="Nature">
        <title>Giant virus diversity and host interactions through global metagenomics.</title>
        <authorList>
            <person name="Schulz F."/>
            <person name="Roux S."/>
            <person name="Paez-Espino D."/>
            <person name="Jungbluth S."/>
            <person name="Walsh D.A."/>
            <person name="Denef V.J."/>
            <person name="McMahon K.D."/>
            <person name="Konstantinidis K.T."/>
            <person name="Eloe-Fadrosh E.A."/>
            <person name="Kyrpides N.C."/>
            <person name="Woyke T."/>
        </authorList>
    </citation>
    <scope>NUCLEOTIDE SEQUENCE</scope>
    <source>
        <strain evidence="6">GVMAG-M-3300005589-24</strain>
    </source>
</reference>
<evidence type="ECO:0000256" key="2">
    <source>
        <dbReference type="ARBA" id="ARBA00022448"/>
    </source>
</evidence>
<protein>
    <recommendedName>
        <fullName evidence="5">Solute-binding protein family 3/N-terminal domain-containing protein</fullName>
    </recommendedName>
</protein>
<dbReference type="EMBL" id="MN738879">
    <property type="protein sequence ID" value="QHT29572.1"/>
    <property type="molecule type" value="Genomic_DNA"/>
</dbReference>